<dbReference type="GO" id="GO:0065002">
    <property type="term" value="P:intracellular protein transmembrane transport"/>
    <property type="evidence" value="ECO:0007669"/>
    <property type="project" value="TreeGrafter"/>
</dbReference>
<accession>A0A0F9UB64</accession>
<feature type="transmembrane region" description="Helical" evidence="5">
    <location>
        <begin position="77"/>
        <end position="96"/>
    </location>
</feature>
<dbReference type="AlphaFoldDB" id="A0A0F9UB64"/>
<dbReference type="GO" id="GO:0033281">
    <property type="term" value="C:TAT protein transport complex"/>
    <property type="evidence" value="ECO:0007669"/>
    <property type="project" value="TreeGrafter"/>
</dbReference>
<dbReference type="GO" id="GO:0009977">
    <property type="term" value="F:proton motive force dependent protein transmembrane transporter activity"/>
    <property type="evidence" value="ECO:0007669"/>
    <property type="project" value="TreeGrafter"/>
</dbReference>
<dbReference type="HAMAP" id="MF_00902">
    <property type="entry name" value="TatC"/>
    <property type="match status" value="1"/>
</dbReference>
<evidence type="ECO:0000256" key="5">
    <source>
        <dbReference type="SAM" id="Phobius"/>
    </source>
</evidence>
<feature type="transmembrane region" description="Helical" evidence="5">
    <location>
        <begin position="218"/>
        <end position="234"/>
    </location>
</feature>
<evidence type="ECO:0000313" key="6">
    <source>
        <dbReference type="EMBL" id="KKN58511.1"/>
    </source>
</evidence>
<protein>
    <recommendedName>
        <fullName evidence="7">Sec-independent protein translocase protein TatC</fullName>
    </recommendedName>
</protein>
<dbReference type="PANTHER" id="PTHR30371:SF0">
    <property type="entry name" value="SEC-INDEPENDENT PROTEIN TRANSLOCASE PROTEIN TATC, CHLOROPLASTIC-RELATED"/>
    <property type="match status" value="1"/>
</dbReference>
<evidence type="ECO:0000256" key="2">
    <source>
        <dbReference type="ARBA" id="ARBA00022692"/>
    </source>
</evidence>
<keyword evidence="2 5" id="KW-0812">Transmembrane</keyword>
<dbReference type="GO" id="GO:0043953">
    <property type="term" value="P:protein transport by the Tat complex"/>
    <property type="evidence" value="ECO:0007669"/>
    <property type="project" value="TreeGrafter"/>
</dbReference>
<dbReference type="InterPro" id="IPR002033">
    <property type="entry name" value="TatC"/>
</dbReference>
<sequence length="295" mass="32406">MSASDDIDDSAAPLIEHLAELRTRLIHSVIAFIIGMVISFTVWNPIFNFLTNPLCTAMAERGQNDCGLILIKLQEGFFVAISISLLGGLILGFPYISYQLWRFVAPGLYKNEKGAFLPFLISSPIMFFLGAAFAFYVVTPLAFDFFLGFQQAGTLVNNEGADGVSKGGIAAIAFQGSAQEYLNLTIKFIVAFGLCFQLPVLLTLMGKAGLVSSEGLGNVRKYAVVGILILAALVTPPDVITQVILFVVVYGLYEISIFLVRRVERKRDEKLRAEGYFDDEEDPLIAEFDDEDNSK</sequence>
<dbReference type="EMBL" id="LAZR01000759">
    <property type="protein sequence ID" value="KKN58511.1"/>
    <property type="molecule type" value="Genomic_DNA"/>
</dbReference>
<evidence type="ECO:0008006" key="7">
    <source>
        <dbReference type="Google" id="ProtNLM"/>
    </source>
</evidence>
<feature type="transmembrane region" description="Helical" evidence="5">
    <location>
        <begin position="184"/>
        <end position="206"/>
    </location>
</feature>
<organism evidence="6">
    <name type="scientific">marine sediment metagenome</name>
    <dbReference type="NCBI Taxonomy" id="412755"/>
    <lineage>
        <taxon>unclassified sequences</taxon>
        <taxon>metagenomes</taxon>
        <taxon>ecological metagenomes</taxon>
    </lineage>
</organism>
<dbReference type="NCBIfam" id="TIGR00945">
    <property type="entry name" value="tatC"/>
    <property type="match status" value="1"/>
</dbReference>
<gene>
    <name evidence="6" type="ORF">LCGC14_0551380</name>
</gene>
<feature type="transmembrane region" description="Helical" evidence="5">
    <location>
        <begin position="116"/>
        <end position="138"/>
    </location>
</feature>
<evidence type="ECO:0000256" key="1">
    <source>
        <dbReference type="ARBA" id="ARBA00004141"/>
    </source>
</evidence>
<dbReference type="PRINTS" id="PR01840">
    <property type="entry name" value="TATCFAMILY"/>
</dbReference>
<feature type="transmembrane region" description="Helical" evidence="5">
    <location>
        <begin position="25"/>
        <end position="43"/>
    </location>
</feature>
<dbReference type="PANTHER" id="PTHR30371">
    <property type="entry name" value="SEC-INDEPENDENT PROTEIN TRANSLOCASE PROTEIN TATC"/>
    <property type="match status" value="1"/>
</dbReference>
<comment type="subcellular location">
    <subcellularLocation>
        <location evidence="1">Membrane</location>
        <topology evidence="1">Multi-pass membrane protein</topology>
    </subcellularLocation>
</comment>
<reference evidence="6" key="1">
    <citation type="journal article" date="2015" name="Nature">
        <title>Complex archaea that bridge the gap between prokaryotes and eukaryotes.</title>
        <authorList>
            <person name="Spang A."/>
            <person name="Saw J.H."/>
            <person name="Jorgensen S.L."/>
            <person name="Zaremba-Niedzwiedzka K."/>
            <person name="Martijn J."/>
            <person name="Lind A.E."/>
            <person name="van Eijk R."/>
            <person name="Schleper C."/>
            <person name="Guy L."/>
            <person name="Ettema T.J."/>
        </authorList>
    </citation>
    <scope>NUCLEOTIDE SEQUENCE</scope>
</reference>
<dbReference type="Pfam" id="PF00902">
    <property type="entry name" value="TatC"/>
    <property type="match status" value="1"/>
</dbReference>
<feature type="transmembrane region" description="Helical" evidence="5">
    <location>
        <begin position="240"/>
        <end position="260"/>
    </location>
</feature>
<evidence type="ECO:0000256" key="3">
    <source>
        <dbReference type="ARBA" id="ARBA00022989"/>
    </source>
</evidence>
<evidence type="ECO:0000256" key="4">
    <source>
        <dbReference type="ARBA" id="ARBA00023136"/>
    </source>
</evidence>
<keyword evidence="3 5" id="KW-1133">Transmembrane helix</keyword>
<name>A0A0F9UB64_9ZZZZ</name>
<proteinExistence type="inferred from homology"/>
<comment type="caution">
    <text evidence="6">The sequence shown here is derived from an EMBL/GenBank/DDBJ whole genome shotgun (WGS) entry which is preliminary data.</text>
</comment>
<keyword evidence="4 5" id="KW-0472">Membrane</keyword>